<organism evidence="17 18">
    <name type="scientific">Vibrio ostreae</name>
    <dbReference type="NCBI Taxonomy" id="2841925"/>
    <lineage>
        <taxon>Bacteria</taxon>
        <taxon>Pseudomonadati</taxon>
        <taxon>Pseudomonadota</taxon>
        <taxon>Gammaproteobacteria</taxon>
        <taxon>Vibrionales</taxon>
        <taxon>Vibrionaceae</taxon>
        <taxon>Vibrio</taxon>
    </lineage>
</organism>
<dbReference type="Pfam" id="PF06969">
    <property type="entry name" value="HemN_C"/>
    <property type="match status" value="1"/>
</dbReference>
<dbReference type="PANTHER" id="PTHR13932">
    <property type="entry name" value="COPROPORPHYRINIGEN III OXIDASE"/>
    <property type="match status" value="1"/>
</dbReference>
<dbReference type="RefSeq" id="WP_218562594.1">
    <property type="nucleotide sequence ID" value="NZ_CP076643.1"/>
</dbReference>
<keyword evidence="10 15" id="KW-0408">Iron</keyword>
<dbReference type="EMBL" id="CP076643">
    <property type="protein sequence ID" value="QXO17477.1"/>
    <property type="molecule type" value="Genomic_DNA"/>
</dbReference>
<gene>
    <name evidence="17" type="primary">hemN</name>
    <name evidence="17" type="ORF">KNV97_19225</name>
</gene>
<evidence type="ECO:0000259" key="16">
    <source>
        <dbReference type="PROSITE" id="PS51918"/>
    </source>
</evidence>
<dbReference type="GO" id="GO:0005737">
    <property type="term" value="C:cytoplasm"/>
    <property type="evidence" value="ECO:0007669"/>
    <property type="project" value="UniProtKB-SubCell"/>
</dbReference>
<keyword evidence="8 15" id="KW-0479">Metal-binding</keyword>
<dbReference type="InterPro" id="IPR004558">
    <property type="entry name" value="Coprogen_oxidase_HemN"/>
</dbReference>
<dbReference type="Proteomes" id="UP000694232">
    <property type="component" value="Chromosome 1"/>
</dbReference>
<comment type="subunit">
    <text evidence="4">Monomer.</text>
</comment>
<dbReference type="GO" id="GO:0051539">
    <property type="term" value="F:4 iron, 4 sulfur cluster binding"/>
    <property type="evidence" value="ECO:0007669"/>
    <property type="project" value="UniProtKB-KW"/>
</dbReference>
<dbReference type="PANTHER" id="PTHR13932:SF6">
    <property type="entry name" value="OXYGEN-INDEPENDENT COPROPORPHYRINOGEN III OXIDASE"/>
    <property type="match status" value="1"/>
</dbReference>
<dbReference type="FunFam" id="3.80.30.20:FF:000012">
    <property type="entry name" value="Coproporphyrinogen-III oxidase"/>
    <property type="match status" value="1"/>
</dbReference>
<evidence type="ECO:0000256" key="3">
    <source>
        <dbReference type="ARBA" id="ARBA00005493"/>
    </source>
</evidence>
<dbReference type="PROSITE" id="PS51918">
    <property type="entry name" value="RADICAL_SAM"/>
    <property type="match status" value="1"/>
</dbReference>
<keyword evidence="5 15" id="KW-0004">4Fe-4S</keyword>
<dbReference type="SFLD" id="SFLDG01082">
    <property type="entry name" value="B12-binding_domain_containing"/>
    <property type="match status" value="1"/>
</dbReference>
<evidence type="ECO:0000256" key="2">
    <source>
        <dbReference type="ARBA" id="ARBA00004785"/>
    </source>
</evidence>
<comment type="catalytic activity">
    <reaction evidence="14 15">
        <text>coproporphyrinogen III + 2 S-adenosyl-L-methionine = protoporphyrinogen IX + 2 5'-deoxyadenosine + 2 L-methionine + 2 CO2</text>
        <dbReference type="Rhea" id="RHEA:15425"/>
        <dbReference type="ChEBI" id="CHEBI:16526"/>
        <dbReference type="ChEBI" id="CHEBI:17319"/>
        <dbReference type="ChEBI" id="CHEBI:57307"/>
        <dbReference type="ChEBI" id="CHEBI:57309"/>
        <dbReference type="ChEBI" id="CHEBI:57844"/>
        <dbReference type="ChEBI" id="CHEBI:59789"/>
        <dbReference type="EC" id="1.3.98.3"/>
    </reaction>
</comment>
<dbReference type="GO" id="GO:0006782">
    <property type="term" value="P:protoporphyrinogen IX biosynthetic process"/>
    <property type="evidence" value="ECO:0007669"/>
    <property type="project" value="TreeGrafter"/>
</dbReference>
<keyword evidence="11 15" id="KW-0411">Iron-sulfur</keyword>
<dbReference type="SFLD" id="SFLDS00029">
    <property type="entry name" value="Radical_SAM"/>
    <property type="match status" value="1"/>
</dbReference>
<accession>A0A975YN78</accession>
<dbReference type="EC" id="1.3.98.3" evidence="15"/>
<dbReference type="InterPro" id="IPR010723">
    <property type="entry name" value="HemN_C"/>
</dbReference>
<comment type="subcellular location">
    <subcellularLocation>
        <location evidence="1 15">Cytoplasm</location>
    </subcellularLocation>
</comment>
<protein>
    <recommendedName>
        <fullName evidence="15">Coproporphyrinogen-III oxidase</fullName>
        <ecNumber evidence="15">1.3.98.3</ecNumber>
    </recommendedName>
</protein>
<proteinExistence type="inferred from homology"/>
<comment type="similarity">
    <text evidence="3 15">Belongs to the anaerobic coproporphyrinogen-III oxidase family.</text>
</comment>
<name>A0A975YN78_9VIBR</name>
<evidence type="ECO:0000256" key="7">
    <source>
        <dbReference type="ARBA" id="ARBA00022691"/>
    </source>
</evidence>
<dbReference type="KEGG" id="vos:KNV97_19225"/>
<evidence type="ECO:0000256" key="9">
    <source>
        <dbReference type="ARBA" id="ARBA00023002"/>
    </source>
</evidence>
<evidence type="ECO:0000256" key="1">
    <source>
        <dbReference type="ARBA" id="ARBA00004496"/>
    </source>
</evidence>
<dbReference type="SFLD" id="SFLDG01065">
    <property type="entry name" value="anaerobic_coproporphyrinogen-I"/>
    <property type="match status" value="1"/>
</dbReference>
<dbReference type="AlphaFoldDB" id="A0A975YN78"/>
<dbReference type="FunFam" id="1.10.10.920:FF:000001">
    <property type="entry name" value="Coproporphyrinogen-III oxidase"/>
    <property type="match status" value="1"/>
</dbReference>
<feature type="domain" description="Radical SAM core" evidence="16">
    <location>
        <begin position="52"/>
        <end position="288"/>
    </location>
</feature>
<dbReference type="Pfam" id="PF04055">
    <property type="entry name" value="Radical_SAM"/>
    <property type="match status" value="1"/>
</dbReference>
<dbReference type="PIRSF" id="PIRSF000167">
    <property type="entry name" value="HemN"/>
    <property type="match status" value="1"/>
</dbReference>
<dbReference type="GO" id="GO:0004109">
    <property type="term" value="F:coproporphyrinogen oxidase activity"/>
    <property type="evidence" value="ECO:0007669"/>
    <property type="project" value="InterPro"/>
</dbReference>
<keyword evidence="7 15" id="KW-0949">S-adenosyl-L-methionine</keyword>
<keyword evidence="18" id="KW-1185">Reference proteome</keyword>
<evidence type="ECO:0000256" key="10">
    <source>
        <dbReference type="ARBA" id="ARBA00023004"/>
    </source>
</evidence>
<evidence type="ECO:0000256" key="8">
    <source>
        <dbReference type="ARBA" id="ARBA00022723"/>
    </source>
</evidence>
<evidence type="ECO:0000256" key="6">
    <source>
        <dbReference type="ARBA" id="ARBA00022490"/>
    </source>
</evidence>
<dbReference type="NCBIfam" id="TIGR00538">
    <property type="entry name" value="hemN"/>
    <property type="match status" value="1"/>
</dbReference>
<comment type="function">
    <text evidence="13">Involved in the heme biosynthesis. Catalyzes the anaerobic oxidative decarboxylation of propionate groups of rings A and B of coproporphyrinogen III to yield the vinyl groups in protoporphyrinogen IX.</text>
</comment>
<evidence type="ECO:0000256" key="14">
    <source>
        <dbReference type="ARBA" id="ARBA00048321"/>
    </source>
</evidence>
<keyword evidence="6 15" id="KW-0963">Cytoplasm</keyword>
<keyword evidence="9 15" id="KW-0560">Oxidoreductase</keyword>
<comment type="cofactor">
    <cofactor evidence="15">
        <name>[4Fe-4S] cluster</name>
        <dbReference type="ChEBI" id="CHEBI:49883"/>
    </cofactor>
    <text evidence="15">Binds 1 [4Fe-4S] cluster. The cluster is coordinated with 3 cysteines and an exchangeable S-adenosyl-L-methionine.</text>
</comment>
<dbReference type="GO" id="GO:0046872">
    <property type="term" value="F:metal ion binding"/>
    <property type="evidence" value="ECO:0007669"/>
    <property type="project" value="UniProtKB-KW"/>
</dbReference>
<evidence type="ECO:0000256" key="5">
    <source>
        <dbReference type="ARBA" id="ARBA00022485"/>
    </source>
</evidence>
<evidence type="ECO:0000256" key="11">
    <source>
        <dbReference type="ARBA" id="ARBA00023014"/>
    </source>
</evidence>
<keyword evidence="12 15" id="KW-0627">Porphyrin biosynthesis</keyword>
<evidence type="ECO:0000313" key="18">
    <source>
        <dbReference type="Proteomes" id="UP000694232"/>
    </source>
</evidence>
<dbReference type="GO" id="GO:0051989">
    <property type="term" value="F:coproporphyrinogen dehydrogenase activity"/>
    <property type="evidence" value="ECO:0007669"/>
    <property type="project" value="UniProtKB-EC"/>
</dbReference>
<dbReference type="CDD" id="cd01335">
    <property type="entry name" value="Radical_SAM"/>
    <property type="match status" value="1"/>
</dbReference>
<reference evidence="17" key="1">
    <citation type="submission" date="2021-06" db="EMBL/GenBank/DDBJ databases">
        <title>Vibrio nov. sp., novel gut bacterium isolated from Yellow Sea oyster.</title>
        <authorList>
            <person name="Muhammad N."/>
            <person name="Nguyen T.H."/>
            <person name="Lee Y.-J."/>
            <person name="Ko J."/>
            <person name="Kim S.-G."/>
        </authorList>
    </citation>
    <scope>NUCLEOTIDE SEQUENCE</scope>
    <source>
        <strain evidence="17">OG9-811</strain>
    </source>
</reference>
<evidence type="ECO:0000313" key="17">
    <source>
        <dbReference type="EMBL" id="QXO17477.1"/>
    </source>
</evidence>
<dbReference type="SMART" id="SM00729">
    <property type="entry name" value="Elp3"/>
    <property type="match status" value="1"/>
</dbReference>
<dbReference type="InterPro" id="IPR034505">
    <property type="entry name" value="Coproporphyrinogen-III_oxidase"/>
</dbReference>
<evidence type="ECO:0000256" key="4">
    <source>
        <dbReference type="ARBA" id="ARBA00011245"/>
    </source>
</evidence>
<dbReference type="InterPro" id="IPR007197">
    <property type="entry name" value="rSAM"/>
</dbReference>
<dbReference type="SFLD" id="SFLDF00277">
    <property type="entry name" value="oxygen-independent_coproporphy"/>
    <property type="match status" value="1"/>
</dbReference>
<evidence type="ECO:0000256" key="13">
    <source>
        <dbReference type="ARBA" id="ARBA00024295"/>
    </source>
</evidence>
<sequence length="462" mass="53113">MSSYVVPSQQIVWDQASLDKYNYSGPRYTSYPTAVEFHEAFTIADYDMACTQYPDRPLSLYVHIPFCHKLCYYCGCNKVITRHAHKADEYLDVLEHEILQRASLLGGRHVTQLHFGGGTPTFLSKKQISRLMTLLREEFDFTADAEISIEIDPREIELDVLDHLREEGFNRVSIGVQDFNKEVQKLVNREQDEQFIVDLVARAKQLGFRSTNLDLIYGLPKQTLASFSATLQQVLAMQPGRLSVFNYAHMPQLFAAQRKIKDADLPPAEEKMAILQYTINTLTEAGYQFIGMDHFALPDDELAVAQRNGVLHRNFQGYTTQGECDLVGFGVSAISMIGDAYAQNQKELKTYYEQVNDMRHALWKGVALDSDDLLRREVIKQLICNFSLDKQAIERGFKVRFGDYFREDLALLQSFIDDGLVSVDERFIQVTPRGRLLIRNICMCFDKYLRSRARQQQFSRVI</sequence>
<dbReference type="InterPro" id="IPR006638">
    <property type="entry name" value="Elp3/MiaA/NifB-like_rSAM"/>
</dbReference>
<evidence type="ECO:0000256" key="15">
    <source>
        <dbReference type="PIRNR" id="PIRNR000167"/>
    </source>
</evidence>
<comment type="pathway">
    <text evidence="2 15">Porphyrin-containing compound metabolism; protoporphyrin-IX biosynthesis; protoporphyrinogen-IX from coproporphyrinogen-III (AdoMet route): step 1/1.</text>
</comment>
<evidence type="ECO:0000256" key="12">
    <source>
        <dbReference type="ARBA" id="ARBA00023244"/>
    </source>
</evidence>